<comment type="caution">
    <text evidence="2">The sequence shown here is derived from an EMBL/GenBank/DDBJ whole genome shotgun (WGS) entry which is preliminary data.</text>
</comment>
<reference evidence="2 3" key="1">
    <citation type="submission" date="2015-10" db="EMBL/GenBank/DDBJ databases">
        <title>Draft genome sequence of Streptomyces sp. RV15, isolated from a marine sponge.</title>
        <authorList>
            <person name="Ruckert C."/>
            <person name="Abdelmohsen U.R."/>
            <person name="Winkler A."/>
            <person name="Hentschel U."/>
            <person name="Kalinowski J."/>
            <person name="Kampfer P."/>
            <person name="Glaeser S."/>
        </authorList>
    </citation>
    <scope>NUCLEOTIDE SEQUENCE [LARGE SCALE GENOMIC DNA]</scope>
    <source>
        <strain evidence="2 3">RV15</strain>
    </source>
</reference>
<feature type="region of interest" description="Disordered" evidence="1">
    <location>
        <begin position="49"/>
        <end position="70"/>
    </location>
</feature>
<protein>
    <submittedName>
        <fullName evidence="2">Uncharacterized protein</fullName>
    </submittedName>
</protein>
<accession>A0A101UZH8</accession>
<organism evidence="2 3">
    <name type="scientific">Streptomyces dysideae</name>
    <dbReference type="NCBI Taxonomy" id="909626"/>
    <lineage>
        <taxon>Bacteria</taxon>
        <taxon>Bacillati</taxon>
        <taxon>Actinomycetota</taxon>
        <taxon>Actinomycetes</taxon>
        <taxon>Kitasatosporales</taxon>
        <taxon>Streptomycetaceae</taxon>
        <taxon>Streptomyces</taxon>
    </lineage>
</organism>
<name>A0A101UZH8_9ACTN</name>
<keyword evidence="3" id="KW-1185">Reference proteome</keyword>
<evidence type="ECO:0000256" key="1">
    <source>
        <dbReference type="SAM" id="MobiDB-lite"/>
    </source>
</evidence>
<dbReference type="STRING" id="909626.AQJ91_17970"/>
<gene>
    <name evidence="2" type="ORF">AQJ91_17970</name>
</gene>
<dbReference type="EMBL" id="LMXB01000048">
    <property type="protein sequence ID" value="KUO19709.1"/>
    <property type="molecule type" value="Genomic_DNA"/>
</dbReference>
<evidence type="ECO:0000313" key="2">
    <source>
        <dbReference type="EMBL" id="KUO19709.1"/>
    </source>
</evidence>
<proteinExistence type="predicted"/>
<dbReference type="AlphaFoldDB" id="A0A101UZH8"/>
<dbReference type="Proteomes" id="UP000053260">
    <property type="component" value="Unassembled WGS sequence"/>
</dbReference>
<evidence type="ECO:0000313" key="3">
    <source>
        <dbReference type="Proteomes" id="UP000053260"/>
    </source>
</evidence>
<sequence length="88" mass="9265">MSAPKTPSSASRGVCPRRSTAPCWETTELMLLRPPEPMPGVTTIGMLSPSMPPSTELRRSLPGQAVGAPGRPLWSVALRARPQSSGAL</sequence>